<dbReference type="InterPro" id="IPR002049">
    <property type="entry name" value="LE_dom"/>
</dbReference>
<keyword evidence="1" id="KW-0245">EGF-like domain</keyword>
<dbReference type="VEuPathDB" id="VectorBase:BGLB030829"/>
<organism evidence="7 8">
    <name type="scientific">Biomphalaria glabrata</name>
    <name type="common">Bloodfluke planorb</name>
    <name type="synonym">Freshwater snail</name>
    <dbReference type="NCBI Taxonomy" id="6526"/>
    <lineage>
        <taxon>Eukaryota</taxon>
        <taxon>Metazoa</taxon>
        <taxon>Spiralia</taxon>
        <taxon>Lophotrochozoa</taxon>
        <taxon>Mollusca</taxon>
        <taxon>Gastropoda</taxon>
        <taxon>Heterobranchia</taxon>
        <taxon>Euthyneura</taxon>
        <taxon>Panpulmonata</taxon>
        <taxon>Hygrophila</taxon>
        <taxon>Lymnaeoidea</taxon>
        <taxon>Planorbidae</taxon>
        <taxon>Biomphalaria</taxon>
    </lineage>
</organism>
<proteinExistence type="predicted"/>
<keyword evidence="2" id="KW-0732">Signal</keyword>
<evidence type="ECO:0000313" key="8">
    <source>
        <dbReference type="Proteomes" id="UP000076420"/>
    </source>
</evidence>
<dbReference type="AlphaFoldDB" id="A0A2C9LGX3"/>
<dbReference type="VEuPathDB" id="VectorBase:BGLAX_031685"/>
<dbReference type="PANTHER" id="PTHR24043">
    <property type="entry name" value="SCAVENGER RECEPTOR CLASS F"/>
    <property type="match status" value="1"/>
</dbReference>
<keyword evidence="3" id="KW-0677">Repeat</keyword>
<dbReference type="Gene3D" id="2.170.300.10">
    <property type="entry name" value="Tie2 ligand-binding domain superfamily"/>
    <property type="match status" value="1"/>
</dbReference>
<dbReference type="PROSITE" id="PS01248">
    <property type="entry name" value="EGF_LAM_1"/>
    <property type="match status" value="1"/>
</dbReference>
<dbReference type="EnsemblMetazoa" id="BGLB030829-RA">
    <property type="protein sequence ID" value="BGLB030829-PA"/>
    <property type="gene ID" value="BGLB030829"/>
</dbReference>
<reference evidence="7" key="1">
    <citation type="submission" date="2020-05" db="UniProtKB">
        <authorList>
            <consortium name="EnsemblMetazoa"/>
        </authorList>
    </citation>
    <scope>IDENTIFICATION</scope>
    <source>
        <strain evidence="7">BB02</strain>
    </source>
</reference>
<keyword evidence="5" id="KW-0472">Membrane</keyword>
<dbReference type="Proteomes" id="UP000076420">
    <property type="component" value="Unassembled WGS sequence"/>
</dbReference>
<evidence type="ECO:0000256" key="5">
    <source>
        <dbReference type="SAM" id="Phobius"/>
    </source>
</evidence>
<dbReference type="SMART" id="SM00181">
    <property type="entry name" value="EGF"/>
    <property type="match status" value="4"/>
</dbReference>
<dbReference type="FunFam" id="2.170.300.10:FF:000041">
    <property type="entry name" value="Tyrosine protein kinase receptor tie-1, putative"/>
    <property type="match status" value="1"/>
</dbReference>
<gene>
    <name evidence="7" type="primary">106074364</name>
</gene>
<protein>
    <recommendedName>
        <fullName evidence="6">Laminin EGF-like domain-containing protein</fullName>
    </recommendedName>
</protein>
<accession>A0A2C9LGX3</accession>
<dbReference type="PANTHER" id="PTHR24043:SF8">
    <property type="entry name" value="EGF-LIKE DOMAIN-CONTAINING PROTEIN"/>
    <property type="match status" value="1"/>
</dbReference>
<evidence type="ECO:0000256" key="3">
    <source>
        <dbReference type="ARBA" id="ARBA00022737"/>
    </source>
</evidence>
<dbReference type="Pfam" id="PF00053">
    <property type="entry name" value="EGF_laminin"/>
    <property type="match status" value="1"/>
</dbReference>
<dbReference type="GO" id="GO:0005044">
    <property type="term" value="F:scavenger receptor activity"/>
    <property type="evidence" value="ECO:0007669"/>
    <property type="project" value="InterPro"/>
</dbReference>
<feature type="transmembrane region" description="Helical" evidence="5">
    <location>
        <begin position="243"/>
        <end position="267"/>
    </location>
</feature>
<keyword evidence="5" id="KW-1133">Transmembrane helix</keyword>
<dbReference type="InterPro" id="IPR000742">
    <property type="entry name" value="EGF"/>
</dbReference>
<evidence type="ECO:0000256" key="2">
    <source>
        <dbReference type="ARBA" id="ARBA00022729"/>
    </source>
</evidence>
<keyword evidence="4" id="KW-1015">Disulfide bond</keyword>
<dbReference type="KEGG" id="bgt:106074364"/>
<name>A0A2C9LGX3_BIOGL</name>
<keyword evidence="5" id="KW-0812">Transmembrane</keyword>
<evidence type="ECO:0000313" key="7">
    <source>
        <dbReference type="EnsemblMetazoa" id="BGLB030829-PA"/>
    </source>
</evidence>
<evidence type="ECO:0000259" key="6">
    <source>
        <dbReference type="PROSITE" id="PS01248"/>
    </source>
</evidence>
<feature type="domain" description="Laminin EGF-like" evidence="6">
    <location>
        <begin position="123"/>
        <end position="159"/>
    </location>
</feature>
<dbReference type="InterPro" id="IPR042635">
    <property type="entry name" value="MEGF10/SREC1/2-like"/>
</dbReference>
<evidence type="ECO:0000256" key="4">
    <source>
        <dbReference type="ARBA" id="ARBA00023157"/>
    </source>
</evidence>
<sequence>SGCTDGTWGPSCQNNCSSNCFDVICDGSNGSCLLGCKEGYQTDYCSVQCDRNHYGRNCLLKCSSTCFNDTCNSTNGFCDTCFPGYQGDFCNHECNETLFGQDCKLSCNTSCLNQLCDPFNGTCLQCESGRAGDQCDDCPAGKYGLECKHECSPTCKNGCQPVDGNCKDGCHDGFQGRFCNETCDENHFGPACSSACNLHCEVVSNNNSRICHNVNGSCLLGCSRDFTGPQCSEAINSGSSPPVGAIVGAAIAALVIIALIIVAVVLWRRKHPKKERTSFKERNITHLILPEKNVEEKVSEEIETPKEDDDPGFIPDATYYNTSSEPLVNISMPVHELNIYMKSHDKEFFTEQFKV</sequence>
<evidence type="ECO:0000256" key="1">
    <source>
        <dbReference type="ARBA" id="ARBA00022536"/>
    </source>
</evidence>